<dbReference type="GO" id="GO:0016878">
    <property type="term" value="F:acid-thiol ligase activity"/>
    <property type="evidence" value="ECO:0007669"/>
    <property type="project" value="TreeGrafter"/>
</dbReference>
<accession>A0A3S0AA05</accession>
<dbReference type="OrthoDB" id="9803968at2"/>
<evidence type="ECO:0000313" key="4">
    <source>
        <dbReference type="EMBL" id="RST88064.1"/>
    </source>
</evidence>
<reference evidence="4 5" key="1">
    <citation type="submission" date="2018-12" db="EMBL/GenBank/DDBJ databases">
        <title>Mesorhizobium carbonis sp. nov., isolated from coal mine water.</title>
        <authorList>
            <person name="Xin W."/>
            <person name="Xu Z."/>
            <person name="Xiang F."/>
            <person name="Zhang J."/>
            <person name="Xi L."/>
            <person name="Liu J."/>
        </authorList>
    </citation>
    <scope>NUCLEOTIDE SEQUENCE [LARGE SCALE GENOMIC DNA]</scope>
    <source>
        <strain evidence="4 5">B2.3</strain>
    </source>
</reference>
<dbReference type="EMBL" id="RWKW01000005">
    <property type="protein sequence ID" value="RST88064.1"/>
    <property type="molecule type" value="Genomic_DNA"/>
</dbReference>
<dbReference type="InterPro" id="IPR000873">
    <property type="entry name" value="AMP-dep_synth/lig_dom"/>
</dbReference>
<organism evidence="4 5">
    <name type="scientific">Aquibium carbonis</name>
    <dbReference type="NCBI Taxonomy" id="2495581"/>
    <lineage>
        <taxon>Bacteria</taxon>
        <taxon>Pseudomonadati</taxon>
        <taxon>Pseudomonadota</taxon>
        <taxon>Alphaproteobacteria</taxon>
        <taxon>Hyphomicrobiales</taxon>
        <taxon>Phyllobacteriaceae</taxon>
        <taxon>Aquibium</taxon>
    </lineage>
</organism>
<gene>
    <name evidence="4" type="ORF">EJC49_02720</name>
</gene>
<keyword evidence="2" id="KW-0472">Membrane</keyword>
<dbReference type="GO" id="GO:0044550">
    <property type="term" value="P:secondary metabolite biosynthetic process"/>
    <property type="evidence" value="ECO:0007669"/>
    <property type="project" value="TreeGrafter"/>
</dbReference>
<evidence type="ECO:0000259" key="3">
    <source>
        <dbReference type="Pfam" id="PF00501"/>
    </source>
</evidence>
<dbReference type="Proteomes" id="UP000278398">
    <property type="component" value="Unassembled WGS sequence"/>
</dbReference>
<proteinExistence type="predicted"/>
<evidence type="ECO:0000256" key="2">
    <source>
        <dbReference type="SAM" id="Phobius"/>
    </source>
</evidence>
<dbReference type="SUPFAM" id="SSF56801">
    <property type="entry name" value="Acetyl-CoA synthetase-like"/>
    <property type="match status" value="1"/>
</dbReference>
<dbReference type="PANTHER" id="PTHR43352">
    <property type="entry name" value="ACETYL-COA SYNTHETASE"/>
    <property type="match status" value="1"/>
</dbReference>
<feature type="domain" description="AMP-dependent synthetase/ligase" evidence="3">
    <location>
        <begin position="40"/>
        <end position="283"/>
    </location>
</feature>
<sequence length="283" mass="30610">MQRRGRSLGAACEDRLHREDELNPANGNAAAYFVDRHVEEGRADKPAFVECGIGGRSLTYGQLAIEAGRMADLYRRHGIPPEARAAMIVLDQIEFPVVFWGSIKAGVIPVPLNTLLSPDYYEIILNDSRARALFVSKELLPVVAPLLPRLKHLTSVFVIGMEAGEHLSFADELAAGPTGGTVEAEADECAFWLYSSGSTGRPKGVRHVHASLKATADTFGAAVLGIREDDTVLSAAKLFFAYGLGNAMTFPMAVGATAALFRNRPTPADMFVAMAELRLTIFY</sequence>
<dbReference type="PANTHER" id="PTHR43352:SF1">
    <property type="entry name" value="ANTHRANILATE--COA LIGASE"/>
    <property type="match status" value="1"/>
</dbReference>
<keyword evidence="1" id="KW-0436">Ligase</keyword>
<keyword evidence="2" id="KW-1133">Transmembrane helix</keyword>
<feature type="transmembrane region" description="Helical" evidence="2">
    <location>
        <begin position="239"/>
        <end position="261"/>
    </location>
</feature>
<evidence type="ECO:0000313" key="5">
    <source>
        <dbReference type="Proteomes" id="UP000278398"/>
    </source>
</evidence>
<name>A0A3S0AA05_9HYPH</name>
<keyword evidence="5" id="KW-1185">Reference proteome</keyword>
<protein>
    <recommendedName>
        <fullName evidence="3">AMP-dependent synthetase/ligase domain-containing protein</fullName>
    </recommendedName>
</protein>
<dbReference type="Gene3D" id="3.40.50.980">
    <property type="match status" value="1"/>
</dbReference>
<comment type="caution">
    <text evidence="4">The sequence shown here is derived from an EMBL/GenBank/DDBJ whole genome shotgun (WGS) entry which is preliminary data.</text>
</comment>
<dbReference type="AlphaFoldDB" id="A0A3S0AA05"/>
<keyword evidence="2" id="KW-0812">Transmembrane</keyword>
<evidence type="ECO:0000256" key="1">
    <source>
        <dbReference type="ARBA" id="ARBA00022598"/>
    </source>
</evidence>
<dbReference type="Pfam" id="PF00501">
    <property type="entry name" value="AMP-binding"/>
    <property type="match status" value="1"/>
</dbReference>